<keyword evidence="3 9" id="KW-0812">Transmembrane</keyword>
<comment type="subcellular location">
    <subcellularLocation>
        <location evidence="1">Nucleus inner membrane</location>
        <topology evidence="1">Multi-pass membrane protein</topology>
        <orientation evidence="1">Nucleoplasmic side</orientation>
    </subcellularLocation>
</comment>
<dbReference type="Pfam" id="PF10225">
    <property type="entry name" value="NEMP"/>
    <property type="match status" value="1"/>
</dbReference>
<keyword evidence="7" id="KW-0539">Nucleus</keyword>
<feature type="signal peptide" evidence="10">
    <location>
        <begin position="1"/>
        <end position="24"/>
    </location>
</feature>
<accession>A0A6F9DN04</accession>
<reference evidence="11" key="1">
    <citation type="submission" date="2020-04" db="EMBL/GenBank/DDBJ databases">
        <authorList>
            <person name="Neveu A P."/>
        </authorList>
    </citation>
    <scope>NUCLEOTIDE SEQUENCE</scope>
    <source>
        <tissue evidence="11">Whole embryo</tissue>
    </source>
</reference>
<dbReference type="GO" id="GO:0005637">
    <property type="term" value="C:nuclear inner membrane"/>
    <property type="evidence" value="ECO:0007669"/>
    <property type="project" value="UniProtKB-SubCell"/>
</dbReference>
<evidence type="ECO:0000256" key="9">
    <source>
        <dbReference type="SAM" id="Phobius"/>
    </source>
</evidence>
<evidence type="ECO:0000256" key="10">
    <source>
        <dbReference type="SAM" id="SignalP"/>
    </source>
</evidence>
<keyword evidence="5 9" id="KW-1133">Transmembrane helix</keyword>
<feature type="transmembrane region" description="Helical" evidence="9">
    <location>
        <begin position="233"/>
        <end position="252"/>
    </location>
</feature>
<protein>
    <submittedName>
        <fullName evidence="11">Nuclear envelope integral membrane protein 1-like</fullName>
    </submittedName>
</protein>
<organism evidence="11">
    <name type="scientific">Phallusia mammillata</name>
    <dbReference type="NCBI Taxonomy" id="59560"/>
    <lineage>
        <taxon>Eukaryota</taxon>
        <taxon>Metazoa</taxon>
        <taxon>Chordata</taxon>
        <taxon>Tunicata</taxon>
        <taxon>Ascidiacea</taxon>
        <taxon>Phlebobranchia</taxon>
        <taxon>Ascidiidae</taxon>
        <taxon>Phallusia</taxon>
    </lineage>
</organism>
<keyword evidence="6 9" id="KW-0472">Membrane</keyword>
<keyword evidence="4 10" id="KW-0732">Signal</keyword>
<dbReference type="EMBL" id="LR788433">
    <property type="protein sequence ID" value="CAB3264295.1"/>
    <property type="molecule type" value="mRNA"/>
</dbReference>
<proteinExistence type="evidence at transcript level"/>
<dbReference type="AlphaFoldDB" id="A0A6F9DN04"/>
<evidence type="ECO:0000313" key="11">
    <source>
        <dbReference type="EMBL" id="CAB3264295.1"/>
    </source>
</evidence>
<dbReference type="PANTHER" id="PTHR13598:SF1">
    <property type="entry name" value="AT07567P-RELATED"/>
    <property type="match status" value="1"/>
</dbReference>
<feature type="transmembrane region" description="Helical" evidence="9">
    <location>
        <begin position="144"/>
        <end position="163"/>
    </location>
</feature>
<evidence type="ECO:0000256" key="5">
    <source>
        <dbReference type="ARBA" id="ARBA00022989"/>
    </source>
</evidence>
<dbReference type="PANTHER" id="PTHR13598">
    <property type="entry name" value="AT07567P-RELATED"/>
    <property type="match status" value="1"/>
</dbReference>
<feature type="compositionally biased region" description="Polar residues" evidence="8">
    <location>
        <begin position="415"/>
        <end position="424"/>
    </location>
</feature>
<feature type="chain" id="PRO_5026135275" evidence="10">
    <location>
        <begin position="25"/>
        <end position="438"/>
    </location>
</feature>
<evidence type="ECO:0000256" key="2">
    <source>
        <dbReference type="ARBA" id="ARBA00005748"/>
    </source>
</evidence>
<comment type="similarity">
    <text evidence="2">Belongs to the NEMP family.</text>
</comment>
<evidence type="ECO:0000256" key="6">
    <source>
        <dbReference type="ARBA" id="ARBA00023136"/>
    </source>
</evidence>
<feature type="transmembrane region" description="Helical" evidence="9">
    <location>
        <begin position="169"/>
        <end position="191"/>
    </location>
</feature>
<feature type="transmembrane region" description="Helical" evidence="9">
    <location>
        <begin position="203"/>
        <end position="221"/>
    </location>
</feature>
<evidence type="ECO:0000256" key="8">
    <source>
        <dbReference type="SAM" id="MobiDB-lite"/>
    </source>
</evidence>
<feature type="region of interest" description="Disordered" evidence="8">
    <location>
        <begin position="407"/>
        <end position="438"/>
    </location>
</feature>
<evidence type="ECO:0000256" key="7">
    <source>
        <dbReference type="ARBA" id="ARBA00023242"/>
    </source>
</evidence>
<evidence type="ECO:0000256" key="3">
    <source>
        <dbReference type="ARBA" id="ARBA00022692"/>
    </source>
</evidence>
<feature type="transmembrane region" description="Helical" evidence="9">
    <location>
        <begin position="264"/>
        <end position="281"/>
    </location>
</feature>
<sequence>MKVMKGVFYCIVCVLLNYPACTEGNGSKIIDLGLFGQERFNKTSSFKIRSIKDMGYVMGCNLIQVYSKNGDFDVSIKTEIADDLVENNGWYGIFSPLVRRFWSSNNKKEVLKVYCMTPFKDKYILVDLHHFEQEVVIETWLRRLNVTCLVCLISGLTLFFLSGRLSRSVVFYYSSGVGFGILASTLILVFILSRLLPKKQAMYTVLFGGWTICVWGLSLIWKNLTSILLEHYYIVAAYLFVAGFFSFAICYWRGPVADPRTHDIVQWSIQIVSILLIYNGTQKPTVSLSIILAVVMNKVIENHNSGEKLFAFLRILKQNFIFRKLLGKIGDPSPRRLLTEEEYLLEGERETKKALEELRNYCNSPQCSPWKTLSRLESPGRFAQFIEGDHHIYDQEQSLYEEDMQNLTDSENEIENSPRQNHINPLTYKDEYMSEESD</sequence>
<evidence type="ECO:0000256" key="1">
    <source>
        <dbReference type="ARBA" id="ARBA00004575"/>
    </source>
</evidence>
<gene>
    <name evidence="11" type="primary">Nemp1</name>
</gene>
<evidence type="ECO:0000256" key="4">
    <source>
        <dbReference type="ARBA" id="ARBA00022729"/>
    </source>
</evidence>
<dbReference type="InterPro" id="IPR019358">
    <property type="entry name" value="NEMP_fam"/>
</dbReference>
<name>A0A6F9DN04_9ASCI</name>